<proteinExistence type="predicted"/>
<evidence type="ECO:0000313" key="2">
    <source>
        <dbReference type="EMBL" id="VDN06848.1"/>
    </source>
</evidence>
<evidence type="ECO:0000313" key="4">
    <source>
        <dbReference type="WBParaSite" id="TCLT_0000924101-mRNA-1"/>
    </source>
</evidence>
<evidence type="ECO:0000256" key="1">
    <source>
        <dbReference type="SAM" id="MobiDB-lite"/>
    </source>
</evidence>
<dbReference type="STRING" id="103827.A0A0N5D821"/>
<dbReference type="OMA" id="IRCAVPH"/>
<feature type="compositionally biased region" description="Polar residues" evidence="1">
    <location>
        <begin position="119"/>
        <end position="147"/>
    </location>
</feature>
<feature type="region of interest" description="Disordered" evidence="1">
    <location>
        <begin position="31"/>
        <end position="63"/>
    </location>
</feature>
<dbReference type="OrthoDB" id="2161974at2759"/>
<organism evidence="4">
    <name type="scientific">Thelazia callipaeda</name>
    <name type="common">Oriental eyeworm</name>
    <name type="synonym">Parasitic nematode</name>
    <dbReference type="NCBI Taxonomy" id="103827"/>
    <lineage>
        <taxon>Eukaryota</taxon>
        <taxon>Metazoa</taxon>
        <taxon>Ecdysozoa</taxon>
        <taxon>Nematoda</taxon>
        <taxon>Chromadorea</taxon>
        <taxon>Rhabditida</taxon>
        <taxon>Spirurina</taxon>
        <taxon>Spiruromorpha</taxon>
        <taxon>Thelazioidea</taxon>
        <taxon>Thelaziidae</taxon>
        <taxon>Thelazia</taxon>
    </lineage>
</organism>
<protein>
    <submittedName>
        <fullName evidence="2 4">Uncharacterized protein</fullName>
    </submittedName>
</protein>
<dbReference type="WBParaSite" id="TCLT_0000924101-mRNA-1">
    <property type="protein sequence ID" value="TCLT_0000924101-mRNA-1"/>
    <property type="gene ID" value="TCLT_0000924101"/>
</dbReference>
<reference evidence="4" key="1">
    <citation type="submission" date="2017-02" db="UniProtKB">
        <authorList>
            <consortium name="WormBaseParasite"/>
        </authorList>
    </citation>
    <scope>IDENTIFICATION</scope>
</reference>
<keyword evidence="3" id="KW-1185">Reference proteome</keyword>
<evidence type="ECO:0000313" key="3">
    <source>
        <dbReference type="Proteomes" id="UP000276776"/>
    </source>
</evidence>
<feature type="compositionally biased region" description="Polar residues" evidence="1">
    <location>
        <begin position="33"/>
        <end position="59"/>
    </location>
</feature>
<feature type="region of interest" description="Disordered" evidence="1">
    <location>
        <begin position="119"/>
        <end position="177"/>
    </location>
</feature>
<dbReference type="EMBL" id="UYYF01004756">
    <property type="protein sequence ID" value="VDN06848.1"/>
    <property type="molecule type" value="Genomic_DNA"/>
</dbReference>
<name>A0A0N5D821_THECL</name>
<dbReference type="AlphaFoldDB" id="A0A0N5D821"/>
<dbReference type="Proteomes" id="UP000276776">
    <property type="component" value="Unassembled WGS sequence"/>
</dbReference>
<sequence>MSLQSQNSHFFKESKPVLAVKGISAPKVIRLTPPSSKYTSPKTTNPKNSPVTESSTSPSKWLDFKSHSTPIATSIATDPTIATLTQCKTVNATVSSQSPTIGVVSPMMSHRVMKLPQNMNTNTDCGNQSDASTTSGSRDSDNVSVIYNPTDEDKLLATSSSSEKMTSDKKAPPVPMRTNSRLETTFASNYAVTTAEITAPIANTRTLPGVTDLQDIYPMEPIIPIIPPQPYNIGVRNSRTSRQNVHSTESLLNFSLLGSLRDSSTSDDSLDSISTTIRCAAPHRPSGYFSEGESLCTSNIALPELSVADVSNGYMSEGGITVYARKMQARFKEGLEAVRDSMRQRNHDFSDRFVHQFTYLINFKFQINSSTFLFYYCT</sequence>
<reference evidence="2 3" key="2">
    <citation type="submission" date="2018-11" db="EMBL/GenBank/DDBJ databases">
        <authorList>
            <consortium name="Pathogen Informatics"/>
        </authorList>
    </citation>
    <scope>NUCLEOTIDE SEQUENCE [LARGE SCALE GENOMIC DNA]</scope>
</reference>
<accession>A0A0N5D821</accession>
<gene>
    <name evidence="2" type="ORF">TCLT_LOCUS9230</name>
</gene>